<dbReference type="PANTHER" id="PTHR47894">
    <property type="entry name" value="HTH-TYPE TRANSCRIPTIONAL REGULATOR GADX"/>
    <property type="match status" value="1"/>
</dbReference>
<comment type="caution">
    <text evidence="5">The sequence shown here is derived from an EMBL/GenBank/DDBJ whole genome shotgun (WGS) entry which is preliminary data.</text>
</comment>
<dbReference type="AlphaFoldDB" id="A0A640VY09"/>
<evidence type="ECO:0000256" key="1">
    <source>
        <dbReference type="ARBA" id="ARBA00023015"/>
    </source>
</evidence>
<feature type="domain" description="HTH araC/xylS-type" evidence="4">
    <location>
        <begin position="227"/>
        <end position="325"/>
    </location>
</feature>
<dbReference type="InterPro" id="IPR020449">
    <property type="entry name" value="Tscrpt_reg_AraC-type_HTH"/>
</dbReference>
<dbReference type="InterPro" id="IPR032687">
    <property type="entry name" value="AraC-type_N"/>
</dbReference>
<dbReference type="Pfam" id="PF12833">
    <property type="entry name" value="HTH_18"/>
    <property type="match status" value="1"/>
</dbReference>
<dbReference type="SUPFAM" id="SSF46689">
    <property type="entry name" value="Homeodomain-like"/>
    <property type="match status" value="1"/>
</dbReference>
<accession>A0A640VY09</accession>
<dbReference type="InterPro" id="IPR009057">
    <property type="entry name" value="Homeodomain-like_sf"/>
</dbReference>
<evidence type="ECO:0000313" key="5">
    <source>
        <dbReference type="EMBL" id="GFE51981.1"/>
    </source>
</evidence>
<dbReference type="GO" id="GO:0000976">
    <property type="term" value="F:transcription cis-regulatory region binding"/>
    <property type="evidence" value="ECO:0007669"/>
    <property type="project" value="TreeGrafter"/>
</dbReference>
<evidence type="ECO:0000256" key="2">
    <source>
        <dbReference type="ARBA" id="ARBA00023125"/>
    </source>
</evidence>
<dbReference type="OrthoDB" id="9805730at2"/>
<protein>
    <submittedName>
        <fullName evidence="5">Transcriptional regulator</fullName>
    </submittedName>
</protein>
<evidence type="ECO:0000256" key="3">
    <source>
        <dbReference type="ARBA" id="ARBA00023163"/>
    </source>
</evidence>
<gene>
    <name evidence="5" type="ORF">So717_37340</name>
</gene>
<dbReference type="GO" id="GO:0003700">
    <property type="term" value="F:DNA-binding transcription factor activity"/>
    <property type="evidence" value="ECO:0007669"/>
    <property type="project" value="InterPro"/>
</dbReference>
<dbReference type="Gene3D" id="1.10.10.60">
    <property type="entry name" value="Homeodomain-like"/>
    <property type="match status" value="1"/>
</dbReference>
<dbReference type="PROSITE" id="PS01124">
    <property type="entry name" value="HTH_ARAC_FAMILY_2"/>
    <property type="match status" value="1"/>
</dbReference>
<proteinExistence type="predicted"/>
<dbReference type="Proteomes" id="UP000436522">
    <property type="component" value="Unassembled WGS sequence"/>
</dbReference>
<organism evidence="5 6">
    <name type="scientific">Roseobacter cerasinus</name>
    <dbReference type="NCBI Taxonomy" id="2602289"/>
    <lineage>
        <taxon>Bacteria</taxon>
        <taxon>Pseudomonadati</taxon>
        <taxon>Pseudomonadota</taxon>
        <taxon>Alphaproteobacteria</taxon>
        <taxon>Rhodobacterales</taxon>
        <taxon>Roseobacteraceae</taxon>
        <taxon>Roseobacter</taxon>
    </lineage>
</organism>
<evidence type="ECO:0000313" key="6">
    <source>
        <dbReference type="Proteomes" id="UP000436522"/>
    </source>
</evidence>
<keyword evidence="1" id="KW-0805">Transcription regulation</keyword>
<keyword evidence="3" id="KW-0804">Transcription</keyword>
<name>A0A640VY09_9RHOB</name>
<dbReference type="GO" id="GO:0005829">
    <property type="term" value="C:cytosol"/>
    <property type="evidence" value="ECO:0007669"/>
    <property type="project" value="TreeGrafter"/>
</dbReference>
<evidence type="ECO:0000259" key="4">
    <source>
        <dbReference type="PROSITE" id="PS01124"/>
    </source>
</evidence>
<dbReference type="Pfam" id="PF12625">
    <property type="entry name" value="Arabinose_bd"/>
    <property type="match status" value="1"/>
</dbReference>
<dbReference type="SMART" id="SM00342">
    <property type="entry name" value="HTH_ARAC"/>
    <property type="match status" value="1"/>
</dbReference>
<reference evidence="5 6" key="1">
    <citation type="submission" date="2019-12" db="EMBL/GenBank/DDBJ databases">
        <title>Roseobacter cerasinus sp. nov., isolated from seawater around aquaculture.</title>
        <authorList>
            <person name="Muramatsu S."/>
            <person name="Takabe Y."/>
            <person name="Mori K."/>
            <person name="Takaichi S."/>
            <person name="Hanada S."/>
        </authorList>
    </citation>
    <scope>NUCLEOTIDE SEQUENCE [LARGE SCALE GENOMIC DNA]</scope>
    <source>
        <strain evidence="5 6">AI77</strain>
    </source>
</reference>
<dbReference type="PANTHER" id="PTHR47894:SF4">
    <property type="entry name" value="HTH-TYPE TRANSCRIPTIONAL REGULATOR GADX"/>
    <property type="match status" value="1"/>
</dbReference>
<keyword evidence="6" id="KW-1185">Reference proteome</keyword>
<dbReference type="EMBL" id="BLIV01000008">
    <property type="protein sequence ID" value="GFE51981.1"/>
    <property type="molecule type" value="Genomic_DNA"/>
</dbReference>
<dbReference type="PRINTS" id="PR00032">
    <property type="entry name" value="HTHARAC"/>
</dbReference>
<dbReference type="InterPro" id="IPR018060">
    <property type="entry name" value="HTH_AraC"/>
</dbReference>
<sequence length="333" mass="36120">MNGYTRASALGPITDFVETRGGSIERVFNRVDLPLALLDNPDLPLPLTEQFKILSEAGREIGDPFFGAAIGRFVRMDKLSAFGAWVCGAPTLASAIDRSHRGLNRFLQTATVLQLRVFGGRARWSIEFLDPGNDGRFQNELLGVSYLIDGVRSFAGRSWTPTIVRSTCAGATQAAALEKVFEAPVMYGASASAVEFDAALLSATGQQKVYADPTVAPPIPPVTGHREDVAALSAIALLEGRPKIDWVASKLQTSRRSLQRSLEAEGVSFSSVLDGLLLDRARLLLKTTNRGVTDIAFQLGYSDAAHFSRAFRRWTGVMPSQYRNDNCKLAPDA</sequence>
<dbReference type="RefSeq" id="WP_159980212.1">
    <property type="nucleotide sequence ID" value="NZ_BLIV01000008.1"/>
</dbReference>
<keyword evidence="2" id="KW-0238">DNA-binding</keyword>